<accession>A0ABN8XM10</accession>
<organism evidence="2 3">
    <name type="scientific">Rangifer tarandus platyrhynchus</name>
    <name type="common">Svalbard reindeer</name>
    <dbReference type="NCBI Taxonomy" id="3082113"/>
    <lineage>
        <taxon>Eukaryota</taxon>
        <taxon>Metazoa</taxon>
        <taxon>Chordata</taxon>
        <taxon>Craniata</taxon>
        <taxon>Vertebrata</taxon>
        <taxon>Euteleostomi</taxon>
        <taxon>Mammalia</taxon>
        <taxon>Eutheria</taxon>
        <taxon>Laurasiatheria</taxon>
        <taxon>Artiodactyla</taxon>
        <taxon>Ruminantia</taxon>
        <taxon>Pecora</taxon>
        <taxon>Cervidae</taxon>
        <taxon>Odocoileinae</taxon>
        <taxon>Rangifer</taxon>
    </lineage>
</organism>
<sequence>MYQGTGGATGRHQINMDADGHALACLQHIRRDAGACVRSDMPSYRLNNANKSASSAFKAWETLRILLESAMRSDTYLCALESHTLEVNDPLSELLSLVYIPKSCVERPLCQADHLRRNACSRQTTLYMNAKLRPWPPHRPHAVKKCGLDELLLRQEMQIQVCSNFYTQLSTASSPKRRVKKRPPDGPPQLVAQLSSHL</sequence>
<evidence type="ECO:0000313" key="2">
    <source>
        <dbReference type="EMBL" id="CAI9149223.1"/>
    </source>
</evidence>
<keyword evidence="3" id="KW-1185">Reference proteome</keyword>
<dbReference type="Proteomes" id="UP001176941">
    <property type="component" value="Unassembled WGS sequence"/>
</dbReference>
<dbReference type="EMBL" id="CATKSN020000184">
    <property type="protein sequence ID" value="CAI9149223.1"/>
    <property type="molecule type" value="Genomic_DNA"/>
</dbReference>
<evidence type="ECO:0000256" key="1">
    <source>
        <dbReference type="SAM" id="MobiDB-lite"/>
    </source>
</evidence>
<gene>
    <name evidence="2" type="ORF">MRATA1EN1_LOCUS30841</name>
</gene>
<feature type="region of interest" description="Disordered" evidence="1">
    <location>
        <begin position="173"/>
        <end position="198"/>
    </location>
</feature>
<name>A0ABN8XM10_RANTA</name>
<proteinExistence type="predicted"/>
<protein>
    <submittedName>
        <fullName evidence="2">Uncharacterized protein</fullName>
    </submittedName>
</protein>
<comment type="caution">
    <text evidence="2">The sequence shown here is derived from an EMBL/GenBank/DDBJ whole genome shotgun (WGS) entry which is preliminary data.</text>
</comment>
<evidence type="ECO:0000313" key="3">
    <source>
        <dbReference type="Proteomes" id="UP001176941"/>
    </source>
</evidence>
<reference evidence="2" key="1">
    <citation type="submission" date="2023-04" db="EMBL/GenBank/DDBJ databases">
        <authorList>
            <consortium name="ELIXIR-Norway"/>
        </authorList>
    </citation>
    <scope>NUCLEOTIDE SEQUENCE [LARGE SCALE GENOMIC DNA]</scope>
</reference>